<protein>
    <submittedName>
        <fullName evidence="9">J domain-containing protein</fullName>
    </submittedName>
</protein>
<keyword evidence="7" id="KW-0143">Chaperone</keyword>
<dbReference type="SUPFAM" id="SSF46565">
    <property type="entry name" value="Chaperone J-domain"/>
    <property type="match status" value="1"/>
</dbReference>
<organism evidence="9 10">
    <name type="scientific">Candidatus Onthocola gallistercoris</name>
    <dbReference type="NCBI Taxonomy" id="2840876"/>
    <lineage>
        <taxon>Bacteria</taxon>
        <taxon>Bacillati</taxon>
        <taxon>Bacillota</taxon>
        <taxon>Bacilli</taxon>
        <taxon>Candidatus Onthocola</taxon>
    </lineage>
</organism>
<keyword evidence="6" id="KW-0346">Stress response</keyword>
<comment type="caution">
    <text evidence="9">The sequence shown here is derived from an EMBL/GenBank/DDBJ whole genome shotgun (WGS) entry which is preliminary data.</text>
</comment>
<evidence type="ECO:0000256" key="3">
    <source>
        <dbReference type="ARBA" id="ARBA00022737"/>
    </source>
</evidence>
<dbReference type="InterPro" id="IPR001623">
    <property type="entry name" value="DnaJ_domain"/>
</dbReference>
<keyword evidence="3" id="KW-0677">Repeat</keyword>
<dbReference type="SUPFAM" id="SSF49493">
    <property type="entry name" value="HSP40/DnaJ peptide-binding domain"/>
    <property type="match status" value="2"/>
</dbReference>
<evidence type="ECO:0000256" key="7">
    <source>
        <dbReference type="ARBA" id="ARBA00023186"/>
    </source>
</evidence>
<dbReference type="Gene3D" id="1.10.287.110">
    <property type="entry name" value="DnaJ domain"/>
    <property type="match status" value="1"/>
</dbReference>
<dbReference type="CDD" id="cd06257">
    <property type="entry name" value="DnaJ"/>
    <property type="match status" value="1"/>
</dbReference>
<dbReference type="Gene3D" id="2.60.260.20">
    <property type="entry name" value="Urease metallochaperone UreE, N-terminal domain"/>
    <property type="match status" value="2"/>
</dbReference>
<reference evidence="9" key="2">
    <citation type="journal article" date="2021" name="PeerJ">
        <title>Extensive microbial diversity within the chicken gut microbiome revealed by metagenomics and culture.</title>
        <authorList>
            <person name="Gilroy R."/>
            <person name="Ravi A."/>
            <person name="Getino M."/>
            <person name="Pursley I."/>
            <person name="Horton D.L."/>
            <person name="Alikhan N.F."/>
            <person name="Baker D."/>
            <person name="Gharbi K."/>
            <person name="Hall N."/>
            <person name="Watson M."/>
            <person name="Adriaenssens E.M."/>
            <person name="Foster-Nyarko E."/>
            <person name="Jarju S."/>
            <person name="Secka A."/>
            <person name="Antonio M."/>
            <person name="Oren A."/>
            <person name="Chaudhuri R.R."/>
            <person name="La Ragione R."/>
            <person name="Hildebrand F."/>
            <person name="Pallen M.J."/>
        </authorList>
    </citation>
    <scope>NUCLEOTIDE SEQUENCE</scope>
    <source>
        <strain evidence="9">CHK187-14744</strain>
    </source>
</reference>
<dbReference type="PANTHER" id="PTHR44145:SF3">
    <property type="entry name" value="DNAJ HOMOLOG SUBFAMILY A MEMBER 3, MITOCHONDRIAL"/>
    <property type="match status" value="1"/>
</dbReference>
<dbReference type="EMBL" id="DVLT01000028">
    <property type="protein sequence ID" value="HIU02406.1"/>
    <property type="molecule type" value="Genomic_DNA"/>
</dbReference>
<evidence type="ECO:0000256" key="2">
    <source>
        <dbReference type="ARBA" id="ARBA00022723"/>
    </source>
</evidence>
<feature type="domain" description="J" evidence="8">
    <location>
        <begin position="6"/>
        <end position="71"/>
    </location>
</feature>
<dbReference type="FunFam" id="1.10.287.110:FF:000034">
    <property type="entry name" value="Chaperone protein DnaJ"/>
    <property type="match status" value="1"/>
</dbReference>
<dbReference type="Pfam" id="PF01556">
    <property type="entry name" value="DnaJ_C"/>
    <property type="match status" value="1"/>
</dbReference>
<dbReference type="PRINTS" id="PR00625">
    <property type="entry name" value="JDOMAIN"/>
</dbReference>
<evidence type="ECO:0000256" key="5">
    <source>
        <dbReference type="ARBA" id="ARBA00022833"/>
    </source>
</evidence>
<dbReference type="PROSITE" id="PS00636">
    <property type="entry name" value="DNAJ_1"/>
    <property type="match status" value="1"/>
</dbReference>
<evidence type="ECO:0000259" key="8">
    <source>
        <dbReference type="PROSITE" id="PS50076"/>
    </source>
</evidence>
<proteinExistence type="predicted"/>
<dbReference type="GO" id="GO:0008270">
    <property type="term" value="F:zinc ion binding"/>
    <property type="evidence" value="ECO:0007669"/>
    <property type="project" value="UniProtKB-KW"/>
</dbReference>
<dbReference type="GO" id="GO:0006260">
    <property type="term" value="P:DNA replication"/>
    <property type="evidence" value="ECO:0007669"/>
    <property type="project" value="UniProtKB-KW"/>
</dbReference>
<keyword evidence="4" id="KW-0863">Zinc-finger</keyword>
<name>A0A9D1KVN4_9FIRM</name>
<gene>
    <name evidence="9" type="ORF">IAB63_04040</name>
</gene>
<dbReference type="GO" id="GO:0051082">
    <property type="term" value="F:unfolded protein binding"/>
    <property type="evidence" value="ECO:0007669"/>
    <property type="project" value="InterPro"/>
</dbReference>
<evidence type="ECO:0000313" key="10">
    <source>
        <dbReference type="Proteomes" id="UP000824164"/>
    </source>
</evidence>
<keyword evidence="2" id="KW-0479">Metal-binding</keyword>
<dbReference type="CDD" id="cd10747">
    <property type="entry name" value="DnaJ_C"/>
    <property type="match status" value="1"/>
</dbReference>
<keyword evidence="1" id="KW-0235">DNA replication</keyword>
<sequence length="338" mass="35851">MKAKRDYYEVLGVSRSADAAAIKKAYRKLAKKYHPDTNAGNAQAAEKFKEITEAYSVLSDEEKRKLYDQYGHAAFEEGWSGGSSGAGAGDNGFGGFKEYHYNSGSGNMDDIFEDLFGGGFGGFKSGFGGFDSSFGSGFGGSGFRSGGHFSQKGQDLHSEVSVSFDEAAFGCHKVLRFQDASGGSPQSVDVKIPAGIDEGQKVRLRGKGMPGSGGGEAGDLILTVHVAGKPGYERKGMDVYTTVRVPFSTAILGGEARVATLYGNVLCRIREGTQSGSKIRLKGKGIVSMKDPSVHGDQYVTVEVEVPTHLSAEAKQKLKEFERACGYQNGSFKNGSAA</sequence>
<dbReference type="GO" id="GO:0006457">
    <property type="term" value="P:protein folding"/>
    <property type="evidence" value="ECO:0007669"/>
    <property type="project" value="InterPro"/>
</dbReference>
<evidence type="ECO:0000313" key="9">
    <source>
        <dbReference type="EMBL" id="HIU02406.1"/>
    </source>
</evidence>
<dbReference type="SMART" id="SM00271">
    <property type="entry name" value="DnaJ"/>
    <property type="match status" value="1"/>
</dbReference>
<dbReference type="InterPro" id="IPR036869">
    <property type="entry name" value="J_dom_sf"/>
</dbReference>
<dbReference type="InterPro" id="IPR008971">
    <property type="entry name" value="HSP40/DnaJ_pept-bd"/>
</dbReference>
<evidence type="ECO:0000256" key="1">
    <source>
        <dbReference type="ARBA" id="ARBA00022705"/>
    </source>
</evidence>
<dbReference type="Pfam" id="PF00226">
    <property type="entry name" value="DnaJ"/>
    <property type="match status" value="1"/>
</dbReference>
<dbReference type="FunFam" id="2.60.260.20:FF:000005">
    <property type="entry name" value="Chaperone protein dnaJ 1, mitochondrial"/>
    <property type="match status" value="1"/>
</dbReference>
<dbReference type="PROSITE" id="PS50076">
    <property type="entry name" value="DNAJ_2"/>
    <property type="match status" value="1"/>
</dbReference>
<dbReference type="PANTHER" id="PTHR44145">
    <property type="entry name" value="DNAJ HOMOLOG SUBFAMILY A MEMBER 3, MITOCHONDRIAL"/>
    <property type="match status" value="1"/>
</dbReference>
<dbReference type="Proteomes" id="UP000824164">
    <property type="component" value="Unassembled WGS sequence"/>
</dbReference>
<dbReference type="InterPro" id="IPR018253">
    <property type="entry name" value="DnaJ_domain_CS"/>
</dbReference>
<dbReference type="InterPro" id="IPR002939">
    <property type="entry name" value="DnaJ_C"/>
</dbReference>
<dbReference type="AlphaFoldDB" id="A0A9D1KVN4"/>
<evidence type="ECO:0000256" key="4">
    <source>
        <dbReference type="ARBA" id="ARBA00022771"/>
    </source>
</evidence>
<dbReference type="InterPro" id="IPR051938">
    <property type="entry name" value="Apopto_cytoskel_mod"/>
</dbReference>
<reference evidence="9" key="1">
    <citation type="submission" date="2020-10" db="EMBL/GenBank/DDBJ databases">
        <authorList>
            <person name="Gilroy R."/>
        </authorList>
    </citation>
    <scope>NUCLEOTIDE SEQUENCE</scope>
    <source>
        <strain evidence="9">CHK187-14744</strain>
    </source>
</reference>
<accession>A0A9D1KVN4</accession>
<evidence type="ECO:0000256" key="6">
    <source>
        <dbReference type="ARBA" id="ARBA00023016"/>
    </source>
</evidence>
<keyword evidence="5" id="KW-0862">Zinc</keyword>